<feature type="compositionally biased region" description="Acidic residues" evidence="1">
    <location>
        <begin position="43"/>
        <end position="52"/>
    </location>
</feature>
<sequence length="52" mass="5763">MKWELDLWYELWDRAGSQGLDTWYDPRGGGVEGRPPAPADTGDVTDVEPEGA</sequence>
<name>A0A6J4TH48_9ACTN</name>
<dbReference type="AlphaFoldDB" id="A0A6J4TH48"/>
<dbReference type="EMBL" id="CADCVM010000407">
    <property type="protein sequence ID" value="CAA9521910.1"/>
    <property type="molecule type" value="Genomic_DNA"/>
</dbReference>
<reference evidence="2" key="1">
    <citation type="submission" date="2020-02" db="EMBL/GenBank/DDBJ databases">
        <authorList>
            <person name="Meier V. D."/>
        </authorList>
    </citation>
    <scope>NUCLEOTIDE SEQUENCE</scope>
    <source>
        <strain evidence="2">AVDCRST_MAG05</strain>
    </source>
</reference>
<accession>A0A6J4TH48</accession>
<protein>
    <submittedName>
        <fullName evidence="2">Uncharacterized protein</fullName>
    </submittedName>
</protein>
<gene>
    <name evidence="2" type="ORF">AVDCRST_MAG05-3670</name>
</gene>
<proteinExistence type="predicted"/>
<organism evidence="2">
    <name type="scientific">uncultured Rubrobacteraceae bacterium</name>
    <dbReference type="NCBI Taxonomy" id="349277"/>
    <lineage>
        <taxon>Bacteria</taxon>
        <taxon>Bacillati</taxon>
        <taxon>Actinomycetota</taxon>
        <taxon>Rubrobacteria</taxon>
        <taxon>Rubrobacterales</taxon>
        <taxon>Rubrobacteraceae</taxon>
        <taxon>environmental samples</taxon>
    </lineage>
</organism>
<feature type="region of interest" description="Disordered" evidence="1">
    <location>
        <begin position="25"/>
        <end position="52"/>
    </location>
</feature>
<evidence type="ECO:0000313" key="2">
    <source>
        <dbReference type="EMBL" id="CAA9521910.1"/>
    </source>
</evidence>
<evidence type="ECO:0000256" key="1">
    <source>
        <dbReference type="SAM" id="MobiDB-lite"/>
    </source>
</evidence>